<dbReference type="Pfam" id="PF00171">
    <property type="entry name" value="Aldedh"/>
    <property type="match status" value="1"/>
</dbReference>
<dbReference type="EC" id="1.2.1.3" evidence="3"/>
<dbReference type="FunFam" id="3.40.605.10:FF:000026">
    <property type="entry name" value="Aldehyde dehydrogenase, putative"/>
    <property type="match status" value="1"/>
</dbReference>
<dbReference type="FunFam" id="3.40.605.10:FF:000050">
    <property type="entry name" value="Aldehyde dehydrogenase, mitochondrial"/>
    <property type="match status" value="1"/>
</dbReference>
<dbReference type="GO" id="GO:0006598">
    <property type="term" value="P:polyamine catabolic process"/>
    <property type="evidence" value="ECO:0007669"/>
    <property type="project" value="TreeGrafter"/>
</dbReference>
<proteinExistence type="inferred from homology"/>
<dbReference type="PANTHER" id="PTHR43720:SF3">
    <property type="entry name" value="ALDEHYDE DEHYDROGENASE ALDH (AFU_ORTHOLOGUE AFUA_8G02310)-RELATED"/>
    <property type="match status" value="1"/>
</dbReference>
<dbReference type="InterPro" id="IPR015590">
    <property type="entry name" value="Aldehyde_DH_dom"/>
</dbReference>
<feature type="domain" description="Aldehyde dehydrogenase" evidence="6">
    <location>
        <begin position="27"/>
        <end position="489"/>
    </location>
</feature>
<dbReference type="Gene3D" id="3.40.309.10">
    <property type="entry name" value="Aldehyde Dehydrogenase, Chain A, domain 2"/>
    <property type="match status" value="1"/>
</dbReference>
<evidence type="ECO:0000256" key="2">
    <source>
        <dbReference type="ARBA" id="ARBA00023002"/>
    </source>
</evidence>
<accession>A0A0D1Z592</accession>
<dbReference type="OrthoDB" id="310895at2759"/>
<keyword evidence="2 5" id="KW-0560">Oxidoreductase</keyword>
<dbReference type="Proteomes" id="UP000053599">
    <property type="component" value="Unassembled WGS sequence"/>
</dbReference>
<evidence type="ECO:0000256" key="5">
    <source>
        <dbReference type="RuleBase" id="RU003345"/>
    </source>
</evidence>
<dbReference type="PROSITE" id="PS00687">
    <property type="entry name" value="ALDEHYDE_DEHYDR_GLU"/>
    <property type="match status" value="1"/>
</dbReference>
<sequence>MSLEGELTAPNGTTYKQPLGLFINNEFVKAKSGKTITTIDPSTEKVIAEVQAAGAEDIDIAVAAARKALKSPAWKDLDTAARGKLLLKLPTLAERDAHILATIDTWDNGKPYTAAMAEDAAEVIAVFQYYGGFADKNFGQTIDTSPLKFAYTRHEPIGVCGQIIPWNYPVMMAAWKLGPALACGNTVVLKAAEQTPLSVLYLAQLIKEAGFPAGVVNIVNGYGADAGTAIASHPDIDKVAFTGSTATGKTIMKSGSINLKNITLETGGKSPLVVFDDANFDQAVKWSQGGIMGNMGQICTATSRIFVQDTIYEKFISAFQKQITSATVIGDPFDEKTTHGPQVTKAQFDKILNYVESGKREGAILATGGQRHGKQGFYIEPTVFRDVQGDMKIAREEIFGPFVSIASFKTEEEVIERANDTAYGLGAAVFTENLHKAHRVAAAIEAGTVWINSSQDTHYGIPFGGYKQSGIGRELGSYALSAYSQVKAVHVNMGLDL</sequence>
<dbReference type="GO" id="GO:0004029">
    <property type="term" value="F:aldehyde dehydrogenase (NAD+) activity"/>
    <property type="evidence" value="ECO:0007669"/>
    <property type="project" value="UniProtKB-EC"/>
</dbReference>
<comment type="similarity">
    <text evidence="1 5">Belongs to the aldehyde dehydrogenase family.</text>
</comment>
<dbReference type="CDD" id="cd07091">
    <property type="entry name" value="ALDH_F1-2_Ald2-like"/>
    <property type="match status" value="1"/>
</dbReference>
<dbReference type="InterPro" id="IPR016162">
    <property type="entry name" value="Ald_DH_N"/>
</dbReference>
<gene>
    <name evidence="7" type="ORF">PV11_04154</name>
</gene>
<dbReference type="STRING" id="1016849.A0A0D1Z592"/>
<feature type="active site" evidence="4">
    <location>
        <position position="265"/>
    </location>
</feature>
<evidence type="ECO:0000256" key="1">
    <source>
        <dbReference type="ARBA" id="ARBA00009986"/>
    </source>
</evidence>
<dbReference type="PANTHER" id="PTHR43720">
    <property type="entry name" value="2-AMINOMUCONIC SEMIALDEHYDE DEHYDROGENASE"/>
    <property type="match status" value="1"/>
</dbReference>
<dbReference type="Gene3D" id="3.40.605.10">
    <property type="entry name" value="Aldehyde Dehydrogenase, Chain A, domain 1"/>
    <property type="match status" value="1"/>
</dbReference>
<dbReference type="EMBL" id="KN846952">
    <property type="protein sequence ID" value="KIV82013.1"/>
    <property type="molecule type" value="Genomic_DNA"/>
</dbReference>
<reference evidence="7 8" key="1">
    <citation type="submission" date="2015-01" db="EMBL/GenBank/DDBJ databases">
        <title>The Genome Sequence of Exophiala sideris CBS121828.</title>
        <authorList>
            <consortium name="The Broad Institute Genomics Platform"/>
            <person name="Cuomo C."/>
            <person name="de Hoog S."/>
            <person name="Gorbushina A."/>
            <person name="Stielow B."/>
            <person name="Teixiera M."/>
            <person name="Abouelleil A."/>
            <person name="Chapman S.B."/>
            <person name="Priest M."/>
            <person name="Young S.K."/>
            <person name="Wortman J."/>
            <person name="Nusbaum C."/>
            <person name="Birren B."/>
        </authorList>
    </citation>
    <scope>NUCLEOTIDE SEQUENCE [LARGE SCALE GENOMIC DNA]</scope>
    <source>
        <strain evidence="7 8">CBS 121828</strain>
    </source>
</reference>
<dbReference type="InterPro" id="IPR029510">
    <property type="entry name" value="Ald_DH_CS_GLU"/>
</dbReference>
<protein>
    <recommendedName>
        <fullName evidence="3">aldehyde dehydrogenase (NAD(+))</fullName>
        <ecNumber evidence="3">1.2.1.3</ecNumber>
    </recommendedName>
</protein>
<organism evidence="7 8">
    <name type="scientific">Exophiala sideris</name>
    <dbReference type="NCBI Taxonomy" id="1016849"/>
    <lineage>
        <taxon>Eukaryota</taxon>
        <taxon>Fungi</taxon>
        <taxon>Dikarya</taxon>
        <taxon>Ascomycota</taxon>
        <taxon>Pezizomycotina</taxon>
        <taxon>Eurotiomycetes</taxon>
        <taxon>Chaetothyriomycetidae</taxon>
        <taxon>Chaetothyriales</taxon>
        <taxon>Herpotrichiellaceae</taxon>
        <taxon>Exophiala</taxon>
    </lineage>
</organism>
<evidence type="ECO:0000259" key="6">
    <source>
        <dbReference type="Pfam" id="PF00171"/>
    </source>
</evidence>
<dbReference type="FunFam" id="3.40.309.10:FF:000012">
    <property type="entry name" value="Betaine aldehyde dehydrogenase"/>
    <property type="match status" value="1"/>
</dbReference>
<name>A0A0D1Z592_9EURO</name>
<evidence type="ECO:0000256" key="3">
    <source>
        <dbReference type="ARBA" id="ARBA00024226"/>
    </source>
</evidence>
<dbReference type="HOGENOM" id="CLU_005391_0_1_1"/>
<dbReference type="InterPro" id="IPR016163">
    <property type="entry name" value="Ald_DH_C"/>
</dbReference>
<dbReference type="SUPFAM" id="SSF53720">
    <property type="entry name" value="ALDH-like"/>
    <property type="match status" value="1"/>
</dbReference>
<evidence type="ECO:0000313" key="8">
    <source>
        <dbReference type="Proteomes" id="UP000053599"/>
    </source>
</evidence>
<evidence type="ECO:0000256" key="4">
    <source>
        <dbReference type="PROSITE-ProRule" id="PRU10007"/>
    </source>
</evidence>
<evidence type="ECO:0000313" key="7">
    <source>
        <dbReference type="EMBL" id="KIV82013.1"/>
    </source>
</evidence>
<dbReference type="GO" id="GO:0046394">
    <property type="term" value="P:carboxylic acid biosynthetic process"/>
    <property type="evidence" value="ECO:0007669"/>
    <property type="project" value="UniProtKB-ARBA"/>
</dbReference>
<dbReference type="InterPro" id="IPR016161">
    <property type="entry name" value="Ald_DH/histidinol_DH"/>
</dbReference>
<dbReference type="AlphaFoldDB" id="A0A0D1Z592"/>